<dbReference type="AlphaFoldDB" id="A0A251S8T8"/>
<keyword evidence="2" id="KW-1133">Transmembrane helix</keyword>
<organism evidence="3 4">
    <name type="scientific">Helianthus annuus</name>
    <name type="common">Common sunflower</name>
    <dbReference type="NCBI Taxonomy" id="4232"/>
    <lineage>
        <taxon>Eukaryota</taxon>
        <taxon>Viridiplantae</taxon>
        <taxon>Streptophyta</taxon>
        <taxon>Embryophyta</taxon>
        <taxon>Tracheophyta</taxon>
        <taxon>Spermatophyta</taxon>
        <taxon>Magnoliopsida</taxon>
        <taxon>eudicotyledons</taxon>
        <taxon>Gunneridae</taxon>
        <taxon>Pentapetalae</taxon>
        <taxon>asterids</taxon>
        <taxon>campanulids</taxon>
        <taxon>Asterales</taxon>
        <taxon>Asteraceae</taxon>
        <taxon>Asteroideae</taxon>
        <taxon>Heliantheae alliance</taxon>
        <taxon>Heliantheae</taxon>
        <taxon>Helianthus</taxon>
    </lineage>
</organism>
<dbReference type="EMBL" id="CM007904">
    <property type="protein sequence ID" value="OTF95244.1"/>
    <property type="molecule type" value="Genomic_DNA"/>
</dbReference>
<evidence type="ECO:0000313" key="3">
    <source>
        <dbReference type="EMBL" id="OTF95244.1"/>
    </source>
</evidence>
<gene>
    <name evidence="3" type="ORF">HannXRQ_Chr15g0480981</name>
</gene>
<dbReference type="PANTHER" id="PTHR34370:SF2">
    <property type="entry name" value="GAG-POL POLYPROTEIN_RETROTRANSPOSON"/>
    <property type="match status" value="1"/>
</dbReference>
<reference evidence="4" key="1">
    <citation type="journal article" date="2017" name="Nature">
        <title>The sunflower genome provides insights into oil metabolism, flowering and Asterid evolution.</title>
        <authorList>
            <person name="Badouin H."/>
            <person name="Gouzy J."/>
            <person name="Grassa C.J."/>
            <person name="Murat F."/>
            <person name="Staton S.E."/>
            <person name="Cottret L."/>
            <person name="Lelandais-Briere C."/>
            <person name="Owens G.L."/>
            <person name="Carrere S."/>
            <person name="Mayjonade B."/>
            <person name="Legrand L."/>
            <person name="Gill N."/>
            <person name="Kane N.C."/>
            <person name="Bowers J.E."/>
            <person name="Hubner S."/>
            <person name="Bellec A."/>
            <person name="Berard A."/>
            <person name="Berges H."/>
            <person name="Blanchet N."/>
            <person name="Boniface M.C."/>
            <person name="Brunel D."/>
            <person name="Catrice O."/>
            <person name="Chaidir N."/>
            <person name="Claudel C."/>
            <person name="Donnadieu C."/>
            <person name="Faraut T."/>
            <person name="Fievet G."/>
            <person name="Helmstetter N."/>
            <person name="King M."/>
            <person name="Knapp S.J."/>
            <person name="Lai Z."/>
            <person name="Le Paslier M.C."/>
            <person name="Lippi Y."/>
            <person name="Lorenzon L."/>
            <person name="Mandel J.R."/>
            <person name="Marage G."/>
            <person name="Marchand G."/>
            <person name="Marquand E."/>
            <person name="Bret-Mestries E."/>
            <person name="Morien E."/>
            <person name="Nambeesan S."/>
            <person name="Nguyen T."/>
            <person name="Pegot-Espagnet P."/>
            <person name="Pouilly N."/>
            <person name="Raftis F."/>
            <person name="Sallet E."/>
            <person name="Schiex T."/>
            <person name="Thomas J."/>
            <person name="Vandecasteele C."/>
            <person name="Vares D."/>
            <person name="Vear F."/>
            <person name="Vautrin S."/>
            <person name="Crespi M."/>
            <person name="Mangin B."/>
            <person name="Burke J.M."/>
            <person name="Salse J."/>
            <person name="Munos S."/>
            <person name="Vincourt P."/>
            <person name="Rieseberg L.H."/>
            <person name="Langlade N.B."/>
        </authorList>
    </citation>
    <scope>NUCLEOTIDE SEQUENCE [LARGE SCALE GENOMIC DNA]</scope>
    <source>
        <strain evidence="4">cv. SF193</strain>
    </source>
</reference>
<keyword evidence="4" id="KW-1185">Reference proteome</keyword>
<evidence type="ECO:0000256" key="1">
    <source>
        <dbReference type="SAM" id="MobiDB-lite"/>
    </source>
</evidence>
<feature type="transmembrane region" description="Helical" evidence="2">
    <location>
        <begin position="164"/>
        <end position="184"/>
    </location>
</feature>
<feature type="region of interest" description="Disordered" evidence="1">
    <location>
        <begin position="64"/>
        <end position="92"/>
    </location>
</feature>
<feature type="transmembrane region" description="Helical" evidence="2">
    <location>
        <begin position="279"/>
        <end position="301"/>
    </location>
</feature>
<sequence length="303" mass="33390">MSSSSSTCIGFNNTQLQLLHHVRSRFHTLKVPDCSSTPLHFQFQSQLKHDQITQCLQLRCVRSDDPHGLSDPPSSSIEQEGSGEYNESQGKSSSSSEILEKLRRYGISGILSYGLLNTAYYLTAFLVAWFYIAPAPAKMGYWAAVKRFVKLMAMVWAGSQVTKLVRLGGALALAPVVDKGLTWFMAKFKFKSQATVRILQKLRRYGISGILSFYIAPAPAKMGYWAAVKRFVKLMAMVWAGSQVTKLVRLGGALALAPVVDKGLTWFMAKFKFKSQATAFTVIVGCCFGLAAVMFLVVTLLSA</sequence>
<name>A0A251S8T8_HELAN</name>
<evidence type="ECO:0000313" key="4">
    <source>
        <dbReference type="Proteomes" id="UP000215914"/>
    </source>
</evidence>
<feature type="compositionally biased region" description="Polar residues" evidence="1">
    <location>
        <begin position="72"/>
        <end position="91"/>
    </location>
</feature>
<proteinExistence type="predicted"/>
<dbReference type="OMA" id="TWFMAKF"/>
<evidence type="ECO:0000256" key="2">
    <source>
        <dbReference type="SAM" id="Phobius"/>
    </source>
</evidence>
<dbReference type="PANTHER" id="PTHR34370">
    <property type="entry name" value="OS04G0600100 PROTEIN"/>
    <property type="match status" value="1"/>
</dbReference>
<feature type="transmembrane region" description="Helical" evidence="2">
    <location>
        <begin position="205"/>
        <end position="227"/>
    </location>
</feature>
<keyword evidence="2" id="KW-0812">Transmembrane</keyword>
<dbReference type="FunCoup" id="A0A251S8T8">
    <property type="interactions" value="513"/>
</dbReference>
<protein>
    <submittedName>
        <fullName evidence="3">Uncharacterized protein</fullName>
    </submittedName>
</protein>
<dbReference type="Proteomes" id="UP000215914">
    <property type="component" value="Chromosome 15"/>
</dbReference>
<accession>A0A251S8T8</accession>
<dbReference type="InParanoid" id="A0A251S8T8"/>
<keyword evidence="2" id="KW-0472">Membrane</keyword>
<feature type="transmembrane region" description="Helical" evidence="2">
    <location>
        <begin position="110"/>
        <end position="132"/>
    </location>
</feature>